<keyword evidence="3" id="KW-0255">Endonuclease</keyword>
<feature type="compositionally biased region" description="Polar residues" evidence="1">
    <location>
        <begin position="22"/>
        <end position="39"/>
    </location>
</feature>
<evidence type="ECO:0000313" key="3">
    <source>
        <dbReference type="EMBL" id="KAJ1956718.1"/>
    </source>
</evidence>
<keyword evidence="4" id="KW-1185">Reference proteome</keyword>
<feature type="region of interest" description="Disordered" evidence="1">
    <location>
        <begin position="1"/>
        <end position="39"/>
    </location>
</feature>
<dbReference type="OrthoDB" id="430293at2759"/>
<sequence length="124" mass="14066">MWGKPSNADRASTQGSDRVPSQKLSPTQESTDAHPVNSSWWATWGPTGTQPYPLYITLVAATGAIGVAVYRGLRRFPTVDYIPPRWIERHRPLRGYVVRISDSDNFRLYHAPPLWFGKIPPLHR</sequence>
<keyword evidence="3" id="KW-0378">Hydrolase</keyword>
<protein>
    <submittedName>
        <fullName evidence="3">Endonuclease lcl3</fullName>
    </submittedName>
</protein>
<keyword evidence="3" id="KW-0540">Nuclease</keyword>
<feature type="non-terminal residue" evidence="3">
    <location>
        <position position="124"/>
    </location>
</feature>
<organism evidence="3 4">
    <name type="scientific">Dispira parvispora</name>
    <dbReference type="NCBI Taxonomy" id="1520584"/>
    <lineage>
        <taxon>Eukaryota</taxon>
        <taxon>Fungi</taxon>
        <taxon>Fungi incertae sedis</taxon>
        <taxon>Zoopagomycota</taxon>
        <taxon>Kickxellomycotina</taxon>
        <taxon>Dimargaritomycetes</taxon>
        <taxon>Dimargaritales</taxon>
        <taxon>Dimargaritaceae</taxon>
        <taxon>Dispira</taxon>
    </lineage>
</organism>
<keyword evidence="2" id="KW-1133">Transmembrane helix</keyword>
<proteinExistence type="predicted"/>
<gene>
    <name evidence="3" type="primary">lcl3</name>
    <name evidence="3" type="ORF">IWQ62_005243</name>
</gene>
<evidence type="ECO:0000256" key="2">
    <source>
        <dbReference type="SAM" id="Phobius"/>
    </source>
</evidence>
<dbReference type="AlphaFoldDB" id="A0A9W8E181"/>
<keyword evidence="2" id="KW-0812">Transmembrane</keyword>
<dbReference type="GO" id="GO:0004519">
    <property type="term" value="F:endonuclease activity"/>
    <property type="evidence" value="ECO:0007669"/>
    <property type="project" value="UniProtKB-KW"/>
</dbReference>
<keyword evidence="2" id="KW-0472">Membrane</keyword>
<dbReference type="Proteomes" id="UP001150925">
    <property type="component" value="Unassembled WGS sequence"/>
</dbReference>
<evidence type="ECO:0000256" key="1">
    <source>
        <dbReference type="SAM" id="MobiDB-lite"/>
    </source>
</evidence>
<feature type="transmembrane region" description="Helical" evidence="2">
    <location>
        <begin position="52"/>
        <end position="70"/>
    </location>
</feature>
<dbReference type="EMBL" id="JANBPY010002073">
    <property type="protein sequence ID" value="KAJ1956718.1"/>
    <property type="molecule type" value="Genomic_DNA"/>
</dbReference>
<accession>A0A9W8E181</accession>
<comment type="caution">
    <text evidence="3">The sequence shown here is derived from an EMBL/GenBank/DDBJ whole genome shotgun (WGS) entry which is preliminary data.</text>
</comment>
<evidence type="ECO:0000313" key="4">
    <source>
        <dbReference type="Proteomes" id="UP001150925"/>
    </source>
</evidence>
<name>A0A9W8E181_9FUNG</name>
<reference evidence="3" key="1">
    <citation type="submission" date="2022-07" db="EMBL/GenBank/DDBJ databases">
        <title>Phylogenomic reconstructions and comparative analyses of Kickxellomycotina fungi.</title>
        <authorList>
            <person name="Reynolds N.K."/>
            <person name="Stajich J.E."/>
            <person name="Barry K."/>
            <person name="Grigoriev I.V."/>
            <person name="Crous P."/>
            <person name="Smith M.E."/>
        </authorList>
    </citation>
    <scope>NUCLEOTIDE SEQUENCE</scope>
    <source>
        <strain evidence="3">RSA 1196</strain>
    </source>
</reference>